<dbReference type="EMBL" id="PEBD01000004">
    <property type="protein sequence ID" value="PHV68802.1"/>
    <property type="molecule type" value="Genomic_DNA"/>
</dbReference>
<dbReference type="SMART" id="SM00822">
    <property type="entry name" value="PKS_KR"/>
    <property type="match status" value="1"/>
</dbReference>
<comment type="similarity">
    <text evidence="1">Belongs to the short-chain dehydrogenases/reductases (SDR) family.</text>
</comment>
<dbReference type="InterPro" id="IPR057326">
    <property type="entry name" value="KR_dom"/>
</dbReference>
<feature type="domain" description="Ketoreductase" evidence="3">
    <location>
        <begin position="12"/>
        <end position="194"/>
    </location>
</feature>
<evidence type="ECO:0000256" key="1">
    <source>
        <dbReference type="ARBA" id="ARBA00006484"/>
    </source>
</evidence>
<evidence type="ECO:0000313" key="5">
    <source>
        <dbReference type="Proteomes" id="UP000225108"/>
    </source>
</evidence>
<organism evidence="4 5">
    <name type="scientific">Williamsia marianensis</name>
    <dbReference type="NCBI Taxonomy" id="85044"/>
    <lineage>
        <taxon>Bacteria</taxon>
        <taxon>Bacillati</taxon>
        <taxon>Actinomycetota</taxon>
        <taxon>Actinomycetes</taxon>
        <taxon>Mycobacteriales</taxon>
        <taxon>Nocardiaceae</taxon>
        <taxon>Williamsia</taxon>
    </lineage>
</organism>
<dbReference type="SUPFAM" id="SSF51735">
    <property type="entry name" value="NAD(P)-binding Rossmann-fold domains"/>
    <property type="match status" value="1"/>
</dbReference>
<name>A0A2G3PUU7_WILMA</name>
<dbReference type="RefSeq" id="WP_099381893.1">
    <property type="nucleotide sequence ID" value="NZ_PEBD01000004.1"/>
</dbReference>
<evidence type="ECO:0000259" key="3">
    <source>
        <dbReference type="SMART" id="SM00822"/>
    </source>
</evidence>
<dbReference type="InterPro" id="IPR002347">
    <property type="entry name" value="SDR_fam"/>
</dbReference>
<dbReference type="PROSITE" id="PS00061">
    <property type="entry name" value="ADH_SHORT"/>
    <property type="match status" value="1"/>
</dbReference>
<dbReference type="Gene3D" id="3.40.50.720">
    <property type="entry name" value="NAD(P)-binding Rossmann-like Domain"/>
    <property type="match status" value="1"/>
</dbReference>
<dbReference type="Proteomes" id="UP000225108">
    <property type="component" value="Unassembled WGS sequence"/>
</dbReference>
<dbReference type="PRINTS" id="PR00081">
    <property type="entry name" value="GDHRDH"/>
</dbReference>
<keyword evidence="2" id="KW-0560">Oxidoreductase</keyword>
<gene>
    <name evidence="4" type="ORF">CSW57_06510</name>
</gene>
<protein>
    <submittedName>
        <fullName evidence="4">Oxidoreductase</fullName>
    </submittedName>
</protein>
<dbReference type="GO" id="GO:0016491">
    <property type="term" value="F:oxidoreductase activity"/>
    <property type="evidence" value="ECO:0007669"/>
    <property type="project" value="UniProtKB-KW"/>
</dbReference>
<dbReference type="CDD" id="cd05233">
    <property type="entry name" value="SDR_c"/>
    <property type="match status" value="1"/>
</dbReference>
<dbReference type="InterPro" id="IPR036291">
    <property type="entry name" value="NAD(P)-bd_dom_sf"/>
</dbReference>
<dbReference type="InterPro" id="IPR020904">
    <property type="entry name" value="Sc_DH/Rdtase_CS"/>
</dbReference>
<evidence type="ECO:0000256" key="2">
    <source>
        <dbReference type="ARBA" id="ARBA00023002"/>
    </source>
</evidence>
<evidence type="ECO:0000313" key="4">
    <source>
        <dbReference type="EMBL" id="PHV68802.1"/>
    </source>
</evidence>
<comment type="caution">
    <text evidence="4">The sequence shown here is derived from an EMBL/GenBank/DDBJ whole genome shotgun (WGS) entry which is preliminary data.</text>
</comment>
<dbReference type="Pfam" id="PF00106">
    <property type="entry name" value="adh_short"/>
    <property type="match status" value="1"/>
</dbReference>
<proteinExistence type="inferred from homology"/>
<reference evidence="4 5" key="1">
    <citation type="submission" date="2017-10" db="EMBL/GenBank/DDBJ databases">
        <title>The draft genome sequence of Williamsia sp. BULT 1.1 isolated from the semi-arid grassland soils from South Africa.</title>
        <authorList>
            <person name="Kabwe M.H."/>
            <person name="Govender N."/>
            <person name="Mutseka Lunga P."/>
            <person name="Vikram S."/>
            <person name="Makhalanyane T.P."/>
        </authorList>
    </citation>
    <scope>NUCLEOTIDE SEQUENCE [LARGE SCALE GENOMIC DNA]</scope>
    <source>
        <strain evidence="4 5">BULT 1.1</strain>
    </source>
</reference>
<accession>A0A2G3PUU7</accession>
<dbReference type="PANTHER" id="PTHR42901">
    <property type="entry name" value="ALCOHOL DEHYDROGENASE"/>
    <property type="match status" value="1"/>
</dbReference>
<sequence>MTNSPSTPTGKPLALVTGASSGIGYELAALFAADGYDLIVAADSEKIDAAAERLGETGAHVRSVTADLRTEDGVAQVYAAVAADGRPLAAAALNAGVGRGGAFLDTPLPDTMSVIDLNVKSTVHLTKLVLEDMVRRNEGKVLVTSSIASTMPGPYQAVYNASKSFVQSFVEALQGELNDSAVTITSLMPGPTATNFFHRAQMDDTKMGQGKKDDAGEVARQGYEAMMSGKRKVVASSIMSKAMAAVDAVTPDVAKAAAHKFLARPGSGR</sequence>
<dbReference type="AlphaFoldDB" id="A0A2G3PUU7"/>
<dbReference type="PANTHER" id="PTHR42901:SF1">
    <property type="entry name" value="ALCOHOL DEHYDROGENASE"/>
    <property type="match status" value="1"/>
</dbReference>